<protein>
    <recommendedName>
        <fullName evidence="1">RecF/RecN/SMC N-terminal domain-containing protein</fullName>
    </recommendedName>
</protein>
<feature type="non-terminal residue" evidence="2">
    <location>
        <position position="1"/>
    </location>
</feature>
<name>A0A0F9G9G5_9ZZZZ</name>
<accession>A0A0F9G9G5</accession>
<evidence type="ECO:0000259" key="1">
    <source>
        <dbReference type="Pfam" id="PF02463"/>
    </source>
</evidence>
<gene>
    <name evidence="2" type="ORF">LCGC14_2211110</name>
</gene>
<proteinExistence type="predicted"/>
<reference evidence="2" key="1">
    <citation type="journal article" date="2015" name="Nature">
        <title>Complex archaea that bridge the gap between prokaryotes and eukaryotes.</title>
        <authorList>
            <person name="Spang A."/>
            <person name="Saw J.H."/>
            <person name="Jorgensen S.L."/>
            <person name="Zaremba-Niedzwiedzka K."/>
            <person name="Martijn J."/>
            <person name="Lind A.E."/>
            <person name="van Eijk R."/>
            <person name="Schleper C."/>
            <person name="Guy L."/>
            <person name="Ettema T.J."/>
        </authorList>
    </citation>
    <scope>NUCLEOTIDE SEQUENCE</scope>
</reference>
<dbReference type="Pfam" id="PF02463">
    <property type="entry name" value="SMC_N"/>
    <property type="match status" value="1"/>
</dbReference>
<dbReference type="SUPFAM" id="SSF52540">
    <property type="entry name" value="P-loop containing nucleoside triphosphate hydrolases"/>
    <property type="match status" value="1"/>
</dbReference>
<feature type="domain" description="RecF/RecN/SMC N-terminal" evidence="1">
    <location>
        <begin position="57"/>
        <end position="198"/>
    </location>
</feature>
<comment type="caution">
    <text evidence="2">The sequence shown here is derived from an EMBL/GenBank/DDBJ whole genome shotgun (WGS) entry which is preliminary data.</text>
</comment>
<dbReference type="EMBL" id="LAZR01029344">
    <property type="protein sequence ID" value="KKL59857.1"/>
    <property type="molecule type" value="Genomic_DNA"/>
</dbReference>
<dbReference type="AlphaFoldDB" id="A0A0F9G9G5"/>
<sequence length="225" mass="25736">LEATRNKKTLEPVNLKAIEQYDAVKERFDEIDMRRQTIQRERKAILDAIDKIELEKTRTFMKSYHEINREFSRIFQKLSPGGSAKMILDRPDRPFEGGVSIEARPRGKKISSLEILSGGEKTLVALSFIFAVQEFYPAPFYVLDEIDAALDGPNVHRVSMLLKDFASQAQFLVISHREENIVNADRIYGVSMQQSGITDIFSVDLEEEAKRILEVEDVEPSLTEN</sequence>
<organism evidence="2">
    <name type="scientific">marine sediment metagenome</name>
    <dbReference type="NCBI Taxonomy" id="412755"/>
    <lineage>
        <taxon>unclassified sequences</taxon>
        <taxon>metagenomes</taxon>
        <taxon>ecological metagenomes</taxon>
    </lineage>
</organism>
<dbReference type="Gene3D" id="3.40.50.300">
    <property type="entry name" value="P-loop containing nucleotide triphosphate hydrolases"/>
    <property type="match status" value="1"/>
</dbReference>
<dbReference type="PANTHER" id="PTHR43977">
    <property type="entry name" value="STRUCTURAL MAINTENANCE OF CHROMOSOMES PROTEIN 3"/>
    <property type="match status" value="1"/>
</dbReference>
<evidence type="ECO:0000313" key="2">
    <source>
        <dbReference type="EMBL" id="KKL59857.1"/>
    </source>
</evidence>
<dbReference type="InterPro" id="IPR027417">
    <property type="entry name" value="P-loop_NTPase"/>
</dbReference>
<dbReference type="InterPro" id="IPR003395">
    <property type="entry name" value="RecF/RecN/SMC_N"/>
</dbReference>